<protein>
    <submittedName>
        <fullName evidence="1">Uncharacterized protein</fullName>
    </submittedName>
</protein>
<evidence type="ECO:0000313" key="2">
    <source>
        <dbReference type="Proteomes" id="UP001630127"/>
    </source>
</evidence>
<accession>A0ABD2YIL2</accession>
<comment type="caution">
    <text evidence="1">The sequence shown here is derived from an EMBL/GenBank/DDBJ whole genome shotgun (WGS) entry which is preliminary data.</text>
</comment>
<dbReference type="EMBL" id="JBJUIK010000013">
    <property type="protein sequence ID" value="KAL3507230.1"/>
    <property type="molecule type" value="Genomic_DNA"/>
</dbReference>
<evidence type="ECO:0000313" key="1">
    <source>
        <dbReference type="EMBL" id="KAL3507230.1"/>
    </source>
</evidence>
<dbReference type="AlphaFoldDB" id="A0ABD2YIL2"/>
<reference evidence="1 2" key="1">
    <citation type="submission" date="2024-11" db="EMBL/GenBank/DDBJ databases">
        <title>A near-complete genome assembly of Cinchona calisaya.</title>
        <authorList>
            <person name="Lian D.C."/>
            <person name="Zhao X.W."/>
            <person name="Wei L."/>
        </authorList>
    </citation>
    <scope>NUCLEOTIDE SEQUENCE [LARGE SCALE GENOMIC DNA]</scope>
    <source>
        <tissue evidence="1">Nenye</tissue>
    </source>
</reference>
<gene>
    <name evidence="1" type="ORF">ACH5RR_032612</name>
</gene>
<organism evidence="1 2">
    <name type="scientific">Cinchona calisaya</name>
    <dbReference type="NCBI Taxonomy" id="153742"/>
    <lineage>
        <taxon>Eukaryota</taxon>
        <taxon>Viridiplantae</taxon>
        <taxon>Streptophyta</taxon>
        <taxon>Embryophyta</taxon>
        <taxon>Tracheophyta</taxon>
        <taxon>Spermatophyta</taxon>
        <taxon>Magnoliopsida</taxon>
        <taxon>eudicotyledons</taxon>
        <taxon>Gunneridae</taxon>
        <taxon>Pentapetalae</taxon>
        <taxon>asterids</taxon>
        <taxon>lamiids</taxon>
        <taxon>Gentianales</taxon>
        <taxon>Rubiaceae</taxon>
        <taxon>Cinchonoideae</taxon>
        <taxon>Cinchoneae</taxon>
        <taxon>Cinchona</taxon>
    </lineage>
</organism>
<sequence>MHIFKSSNSTAEHLASCRREAVVPPWFAPMKEMPAGWCLGFWSAVEGSSGFKNPFGLQEKEIKGEIWRKIGGHIGGEICREKNGSGIEEEAAAKIVELKKKQWLK</sequence>
<dbReference type="Proteomes" id="UP001630127">
    <property type="component" value="Unassembled WGS sequence"/>
</dbReference>
<keyword evidence="2" id="KW-1185">Reference proteome</keyword>
<proteinExistence type="predicted"/>
<name>A0ABD2YIL2_9GENT</name>